<evidence type="ECO:0000256" key="1">
    <source>
        <dbReference type="SAM" id="MobiDB-lite"/>
    </source>
</evidence>
<evidence type="ECO:0000256" key="2">
    <source>
        <dbReference type="SAM" id="SignalP"/>
    </source>
</evidence>
<dbReference type="PROSITE" id="PS51257">
    <property type="entry name" value="PROKAR_LIPOPROTEIN"/>
    <property type="match status" value="1"/>
</dbReference>
<evidence type="ECO:0000313" key="3">
    <source>
        <dbReference type="EMBL" id="GEA81349.1"/>
    </source>
</evidence>
<feature type="region of interest" description="Disordered" evidence="1">
    <location>
        <begin position="74"/>
        <end position="130"/>
    </location>
</feature>
<proteinExistence type="predicted"/>
<gene>
    <name evidence="3" type="ORF">CUD01_17930</name>
</gene>
<protein>
    <submittedName>
        <fullName evidence="3">Uncharacterized protein</fullName>
    </submittedName>
</protein>
<name>A0A4Y3KA42_CELUD</name>
<sequence>MQRVRLLALCAVILGIAGCGAEKDAGQMPDVTGLRLDKALAVIESAGFMDDVDVTGGGLFGVVVESNWQVCEQSPARGEKMTTTPRLTVDRTCGGDPEESPGSAEPTLQTTPPAESAPDPDPTTSEPGVLTAATNSDLAAVFADPDYCSDRIADFADKYAGRTIEFDGSIVAMNNHGSYNTRYDILIAAGDFSENSQPGPAFQFRDVNTVGDLHWTNDSPTSTVGIGDNLHIVAEVGTYDANRGCLFMIEPIATTFR</sequence>
<dbReference type="Proteomes" id="UP000315842">
    <property type="component" value="Unassembled WGS sequence"/>
</dbReference>
<organism evidence="3 4">
    <name type="scientific">Cellulomonas uda</name>
    <dbReference type="NCBI Taxonomy" id="1714"/>
    <lineage>
        <taxon>Bacteria</taxon>
        <taxon>Bacillati</taxon>
        <taxon>Actinomycetota</taxon>
        <taxon>Actinomycetes</taxon>
        <taxon>Micrococcales</taxon>
        <taxon>Cellulomonadaceae</taxon>
        <taxon>Cellulomonas</taxon>
    </lineage>
</organism>
<dbReference type="Gene3D" id="3.30.10.20">
    <property type="match status" value="1"/>
</dbReference>
<reference evidence="3 4" key="1">
    <citation type="submission" date="2019-06" db="EMBL/GenBank/DDBJ databases">
        <title>Whole genome shotgun sequence of Cellulomonas uda NBRC 3747.</title>
        <authorList>
            <person name="Hosoyama A."/>
            <person name="Uohara A."/>
            <person name="Ohji S."/>
            <person name="Ichikawa N."/>
        </authorList>
    </citation>
    <scope>NUCLEOTIDE SEQUENCE [LARGE SCALE GENOMIC DNA]</scope>
    <source>
        <strain evidence="3 4">NBRC 3747</strain>
    </source>
</reference>
<dbReference type="EMBL" id="BJLP01000027">
    <property type="protein sequence ID" value="GEA81349.1"/>
    <property type="molecule type" value="Genomic_DNA"/>
</dbReference>
<dbReference type="InterPro" id="IPR032290">
    <property type="entry name" value="DUF4839"/>
</dbReference>
<dbReference type="Pfam" id="PF16127">
    <property type="entry name" value="DUF4839"/>
    <property type="match status" value="1"/>
</dbReference>
<accession>A0A4Y3KA42</accession>
<keyword evidence="4" id="KW-1185">Reference proteome</keyword>
<feature type="chain" id="PRO_5038743126" evidence="2">
    <location>
        <begin position="22"/>
        <end position="257"/>
    </location>
</feature>
<dbReference type="AlphaFoldDB" id="A0A4Y3KA42"/>
<feature type="signal peptide" evidence="2">
    <location>
        <begin position="1"/>
        <end position="21"/>
    </location>
</feature>
<evidence type="ECO:0000313" key="4">
    <source>
        <dbReference type="Proteomes" id="UP000315842"/>
    </source>
</evidence>
<comment type="caution">
    <text evidence="3">The sequence shown here is derived from an EMBL/GenBank/DDBJ whole genome shotgun (WGS) entry which is preliminary data.</text>
</comment>
<keyword evidence="2" id="KW-0732">Signal</keyword>